<evidence type="ECO:0000256" key="6">
    <source>
        <dbReference type="ARBA" id="ARBA00023163"/>
    </source>
</evidence>
<evidence type="ECO:0000313" key="14">
    <source>
        <dbReference type="EMBL" id="PEG29374.1"/>
    </source>
</evidence>
<dbReference type="GO" id="GO:0000156">
    <property type="term" value="F:phosphorelay response regulator activity"/>
    <property type="evidence" value="ECO:0007669"/>
    <property type="project" value="TreeGrafter"/>
</dbReference>
<evidence type="ECO:0000256" key="7">
    <source>
        <dbReference type="ARBA" id="ARBA00024867"/>
    </source>
</evidence>
<dbReference type="Proteomes" id="UP000431451">
    <property type="component" value="Unassembled WGS sequence"/>
</dbReference>
<feature type="DNA-binding region" description="OmpR/PhoB-type" evidence="9">
    <location>
        <begin position="126"/>
        <end position="225"/>
    </location>
</feature>
<dbReference type="PANTHER" id="PTHR48111">
    <property type="entry name" value="REGULATOR OF RPOS"/>
    <property type="match status" value="1"/>
</dbReference>
<dbReference type="EMBL" id="UWJD01000001">
    <property type="protein sequence ID" value="VCT82957.1"/>
    <property type="molecule type" value="Genomic_DNA"/>
</dbReference>
<dbReference type="Proteomes" id="UP000789738">
    <property type="component" value="Unassembled WGS sequence"/>
</dbReference>
<dbReference type="Gene3D" id="6.10.250.690">
    <property type="match status" value="1"/>
</dbReference>
<evidence type="ECO:0000256" key="9">
    <source>
        <dbReference type="PROSITE-ProRule" id="PRU01091"/>
    </source>
</evidence>
<keyword evidence="6" id="KW-0804">Transcription</keyword>
<dbReference type="GO" id="GO:0032993">
    <property type="term" value="C:protein-DNA complex"/>
    <property type="evidence" value="ECO:0007669"/>
    <property type="project" value="TreeGrafter"/>
</dbReference>
<keyword evidence="5 9" id="KW-0238">DNA-binding</keyword>
<gene>
    <name evidence="15" type="primary">phoP_1</name>
    <name evidence="13" type="ORF">CNEO2_340009</name>
    <name evidence="12" type="ORF">CNEO_45248</name>
    <name evidence="15" type="ORF">CNEONATNEC25_00550</name>
    <name evidence="14" type="ORF">CQ394_18595</name>
</gene>
<dbReference type="FunFam" id="1.10.10.10:FF:000018">
    <property type="entry name" value="DNA-binding response regulator ResD"/>
    <property type="match status" value="1"/>
</dbReference>
<dbReference type="InterPro" id="IPR036388">
    <property type="entry name" value="WH-like_DNA-bd_sf"/>
</dbReference>
<evidence type="ECO:0000313" key="12">
    <source>
        <dbReference type="EMBL" id="CAG9711343.1"/>
    </source>
</evidence>
<accession>A0A2A7MC81</accession>
<dbReference type="Proteomes" id="UP000220840">
    <property type="component" value="Unassembled WGS sequence"/>
</dbReference>
<evidence type="ECO:0000256" key="5">
    <source>
        <dbReference type="ARBA" id="ARBA00023125"/>
    </source>
</evidence>
<dbReference type="EMBL" id="CAMTCP010000231">
    <property type="protein sequence ID" value="CAI3604449.1"/>
    <property type="molecule type" value="Genomic_DNA"/>
</dbReference>
<reference evidence="15 17" key="2">
    <citation type="submission" date="2018-06" db="EMBL/GenBank/DDBJ databases">
        <authorList>
            <consortium name="IHU Genomes"/>
        </authorList>
    </citation>
    <scope>NUCLEOTIDE SEQUENCE [LARGE SCALE GENOMIC DNA]</scope>
    <source>
        <strain evidence="15 17">NEC25</strain>
    </source>
</reference>
<evidence type="ECO:0000313" key="17">
    <source>
        <dbReference type="Proteomes" id="UP000431451"/>
    </source>
</evidence>
<dbReference type="EMBL" id="CAKJVE010000004">
    <property type="protein sequence ID" value="CAG9711343.1"/>
    <property type="molecule type" value="Genomic_DNA"/>
</dbReference>
<evidence type="ECO:0000313" key="16">
    <source>
        <dbReference type="Proteomes" id="UP000220840"/>
    </source>
</evidence>
<dbReference type="GO" id="GO:0005829">
    <property type="term" value="C:cytosol"/>
    <property type="evidence" value="ECO:0007669"/>
    <property type="project" value="TreeGrafter"/>
</dbReference>
<name>A0A2A7MC81_9CLOT</name>
<organism evidence="14 16">
    <name type="scientific">Clostridium neonatale</name>
    <dbReference type="NCBI Taxonomy" id="137838"/>
    <lineage>
        <taxon>Bacteria</taxon>
        <taxon>Bacillati</taxon>
        <taxon>Bacillota</taxon>
        <taxon>Clostridia</taxon>
        <taxon>Eubacteriales</taxon>
        <taxon>Clostridiaceae</taxon>
        <taxon>Clostridium</taxon>
    </lineage>
</organism>
<evidence type="ECO:0000256" key="1">
    <source>
        <dbReference type="ARBA" id="ARBA00018672"/>
    </source>
</evidence>
<evidence type="ECO:0000259" key="11">
    <source>
        <dbReference type="PROSITE" id="PS51755"/>
    </source>
</evidence>
<evidence type="ECO:0000256" key="8">
    <source>
        <dbReference type="PROSITE-ProRule" id="PRU00169"/>
    </source>
</evidence>
<dbReference type="FunFam" id="3.40.50.2300:FF:000001">
    <property type="entry name" value="DNA-binding response regulator PhoB"/>
    <property type="match status" value="1"/>
</dbReference>
<reference evidence="12" key="3">
    <citation type="submission" date="2021-10" db="EMBL/GenBank/DDBJ databases">
        <authorList>
            <person name="Mesa V."/>
        </authorList>
    </citation>
    <scope>NUCLEOTIDE SEQUENCE</scope>
    <source>
        <strain evidence="12">CC3_PB</strain>
    </source>
</reference>
<keyword evidence="3" id="KW-0902">Two-component regulatory system</keyword>
<dbReference type="Pfam" id="PF00486">
    <property type="entry name" value="Trans_reg_C"/>
    <property type="match status" value="1"/>
</dbReference>
<proteinExistence type="predicted"/>
<dbReference type="InterPro" id="IPR011006">
    <property type="entry name" value="CheY-like_superfamily"/>
</dbReference>
<dbReference type="OrthoDB" id="9790442at2"/>
<evidence type="ECO:0000256" key="2">
    <source>
        <dbReference type="ARBA" id="ARBA00022553"/>
    </source>
</evidence>
<dbReference type="PANTHER" id="PTHR48111:SF40">
    <property type="entry name" value="PHOSPHATE REGULON TRANSCRIPTIONAL REGULATORY PROTEIN PHOB"/>
    <property type="match status" value="1"/>
</dbReference>
<dbReference type="Proteomes" id="UP001189143">
    <property type="component" value="Unassembled WGS sequence"/>
</dbReference>
<dbReference type="Gene3D" id="3.40.50.2300">
    <property type="match status" value="1"/>
</dbReference>
<feature type="domain" description="OmpR/PhoB-type" evidence="11">
    <location>
        <begin position="126"/>
        <end position="225"/>
    </location>
</feature>
<dbReference type="PROSITE" id="PS51755">
    <property type="entry name" value="OMPR_PHOB"/>
    <property type="match status" value="1"/>
</dbReference>
<dbReference type="SUPFAM" id="SSF52172">
    <property type="entry name" value="CheY-like"/>
    <property type="match status" value="1"/>
</dbReference>
<feature type="modified residue" description="4-aspartylphosphate" evidence="8">
    <location>
        <position position="51"/>
    </location>
</feature>
<evidence type="ECO:0000259" key="10">
    <source>
        <dbReference type="PROSITE" id="PS50110"/>
    </source>
</evidence>
<dbReference type="CDD" id="cd00383">
    <property type="entry name" value="trans_reg_C"/>
    <property type="match status" value="1"/>
</dbReference>
<dbReference type="InterPro" id="IPR001867">
    <property type="entry name" value="OmpR/PhoB-type_DNA-bd"/>
</dbReference>
<evidence type="ECO:0000313" key="15">
    <source>
        <dbReference type="EMBL" id="VCT82957.1"/>
    </source>
</evidence>
<evidence type="ECO:0000256" key="3">
    <source>
        <dbReference type="ARBA" id="ARBA00023012"/>
    </source>
</evidence>
<dbReference type="InterPro" id="IPR001789">
    <property type="entry name" value="Sig_transdc_resp-reg_receiver"/>
</dbReference>
<feature type="domain" description="Response regulatory" evidence="10">
    <location>
        <begin position="2"/>
        <end position="115"/>
    </location>
</feature>
<dbReference type="SMART" id="SM00448">
    <property type="entry name" value="REC"/>
    <property type="match status" value="1"/>
</dbReference>
<dbReference type="CDD" id="cd17574">
    <property type="entry name" value="REC_OmpR"/>
    <property type="match status" value="1"/>
</dbReference>
<reference evidence="14 16" key="1">
    <citation type="submission" date="2017-10" db="EMBL/GenBank/DDBJ databases">
        <title>Effective Description of Clostridium neonatale sp. nov. linked to necrotizing enterocolitis in neonates and a clarification of species assignable to the genus Clostridium (Prazmowski 1880) emend. Lawson and Rainey 2016.</title>
        <authorList>
            <person name="Bernard K."/>
            <person name="Burdz T."/>
            <person name="Wiebe D."/>
            <person name="Balcewich B."/>
            <person name="Alfa M."/>
            <person name="Bernier A.-M."/>
        </authorList>
    </citation>
    <scope>NUCLEOTIDE SEQUENCE [LARGE SCALE GENOMIC DNA]</scope>
    <source>
        <strain evidence="14 16">LCDC99A005</strain>
    </source>
</reference>
<protein>
    <recommendedName>
        <fullName evidence="1">Stage 0 sporulation protein A homolog</fullName>
    </recommendedName>
</protein>
<evidence type="ECO:0000313" key="13">
    <source>
        <dbReference type="EMBL" id="CAI3604449.1"/>
    </source>
</evidence>
<dbReference type="RefSeq" id="WP_058293732.1">
    <property type="nucleotide sequence ID" value="NZ_CAKJVD010000016.1"/>
</dbReference>
<dbReference type="SMART" id="SM00862">
    <property type="entry name" value="Trans_reg_C"/>
    <property type="match status" value="1"/>
</dbReference>
<dbReference type="GO" id="GO:0006355">
    <property type="term" value="P:regulation of DNA-templated transcription"/>
    <property type="evidence" value="ECO:0007669"/>
    <property type="project" value="InterPro"/>
</dbReference>
<sequence>MNILIAEDEDDIRKLISLHMKKEGYVVYEAANGEEALKISENESIDLVLLDIMMPKINGLTLIEKIREVSTIPIICITAMGSDSDKVLALGLGADDYLVKPISPLELCARVESNLRRCYKYTENKKTVYSTGELKLFEETFEVYKGEQKIDLNPKEYKILKLLISNLGKVFTKKQIYENVWEEMYIGDSNNIMVHLSHLREKVEDDPKNPIYIKTIRGIGYKIERITTNENS</sequence>
<dbReference type="Pfam" id="PF00072">
    <property type="entry name" value="Response_reg"/>
    <property type="match status" value="1"/>
</dbReference>
<keyword evidence="4" id="KW-0805">Transcription regulation</keyword>
<comment type="function">
    <text evidence="7">May play the central regulatory role in sporulation. It may be an element of the effector pathway responsible for the activation of sporulation genes in response to nutritional stress. Spo0A may act in concert with spo0H (a sigma factor) to control the expression of some genes that are critical to the sporulation process.</text>
</comment>
<keyword evidence="2 8" id="KW-0597">Phosphoprotein</keyword>
<dbReference type="PROSITE" id="PS50110">
    <property type="entry name" value="RESPONSE_REGULATORY"/>
    <property type="match status" value="1"/>
</dbReference>
<dbReference type="GO" id="GO:0000976">
    <property type="term" value="F:transcription cis-regulatory region binding"/>
    <property type="evidence" value="ECO:0007669"/>
    <property type="project" value="TreeGrafter"/>
</dbReference>
<keyword evidence="16" id="KW-1185">Reference proteome</keyword>
<dbReference type="InterPro" id="IPR039420">
    <property type="entry name" value="WalR-like"/>
</dbReference>
<evidence type="ECO:0000256" key="4">
    <source>
        <dbReference type="ARBA" id="ARBA00023015"/>
    </source>
</evidence>
<dbReference type="STRING" id="137838.GCA_001458595_00796"/>
<dbReference type="AlphaFoldDB" id="A0A2A7MC81"/>
<dbReference type="Gene3D" id="1.10.10.10">
    <property type="entry name" value="Winged helix-like DNA-binding domain superfamily/Winged helix DNA-binding domain"/>
    <property type="match status" value="1"/>
</dbReference>
<reference evidence="13" key="4">
    <citation type="submission" date="2022-10" db="EMBL/GenBank/DDBJ databases">
        <authorList>
            <person name="Aires J."/>
            <person name="Mesa V."/>
        </authorList>
    </citation>
    <scope>NUCLEOTIDE SEQUENCE</scope>
    <source>
        <strain evidence="13">Clostridium neonatale JD116</strain>
    </source>
</reference>
<dbReference type="EMBL" id="PDCJ01000004">
    <property type="protein sequence ID" value="PEG29374.1"/>
    <property type="molecule type" value="Genomic_DNA"/>
</dbReference>